<keyword evidence="2" id="KW-1185">Reference proteome</keyword>
<sequence>YHKAVDLWRRYREAAAAVRAFADHHETFLHALRPNDAPEAAQVSLLLSSSSDSCTLDRVVVATVKNCMTLGFNGSHGFRRESSPLLAVGSVSEAFHRSCLGERFRRI</sequence>
<name>A0A8S4QF40_9NEOP</name>
<organism evidence="1 2">
    <name type="scientific">Pararge aegeria aegeria</name>
    <dbReference type="NCBI Taxonomy" id="348720"/>
    <lineage>
        <taxon>Eukaryota</taxon>
        <taxon>Metazoa</taxon>
        <taxon>Ecdysozoa</taxon>
        <taxon>Arthropoda</taxon>
        <taxon>Hexapoda</taxon>
        <taxon>Insecta</taxon>
        <taxon>Pterygota</taxon>
        <taxon>Neoptera</taxon>
        <taxon>Endopterygota</taxon>
        <taxon>Lepidoptera</taxon>
        <taxon>Glossata</taxon>
        <taxon>Ditrysia</taxon>
        <taxon>Papilionoidea</taxon>
        <taxon>Nymphalidae</taxon>
        <taxon>Satyrinae</taxon>
        <taxon>Satyrini</taxon>
        <taxon>Parargina</taxon>
        <taxon>Pararge</taxon>
    </lineage>
</organism>
<reference evidence="1" key="1">
    <citation type="submission" date="2022-03" db="EMBL/GenBank/DDBJ databases">
        <authorList>
            <person name="Lindestad O."/>
        </authorList>
    </citation>
    <scope>NUCLEOTIDE SEQUENCE</scope>
</reference>
<evidence type="ECO:0000313" key="1">
    <source>
        <dbReference type="EMBL" id="CAH2208432.1"/>
    </source>
</evidence>
<dbReference type="EMBL" id="CAKXAJ010003547">
    <property type="protein sequence ID" value="CAH2208432.1"/>
    <property type="molecule type" value="Genomic_DNA"/>
</dbReference>
<dbReference type="Proteomes" id="UP000838756">
    <property type="component" value="Unassembled WGS sequence"/>
</dbReference>
<accession>A0A8S4QF40</accession>
<protein>
    <submittedName>
        <fullName evidence="1">Jg22381 protein</fullName>
    </submittedName>
</protein>
<feature type="non-terminal residue" evidence="1">
    <location>
        <position position="1"/>
    </location>
</feature>
<dbReference type="AlphaFoldDB" id="A0A8S4QF40"/>
<comment type="caution">
    <text evidence="1">The sequence shown here is derived from an EMBL/GenBank/DDBJ whole genome shotgun (WGS) entry which is preliminary data.</text>
</comment>
<gene>
    <name evidence="1" type="primary">jg22381</name>
    <name evidence="1" type="ORF">PAEG_LOCUS1048</name>
</gene>
<evidence type="ECO:0000313" key="2">
    <source>
        <dbReference type="Proteomes" id="UP000838756"/>
    </source>
</evidence>
<proteinExistence type="predicted"/>